<feature type="chain" id="PRO_5038337518" description="Outer membrane lipoprotein-sorting protein" evidence="2">
    <location>
        <begin position="24"/>
        <end position="280"/>
    </location>
</feature>
<evidence type="ECO:0000313" key="3">
    <source>
        <dbReference type="EMBL" id="PTX60787.1"/>
    </source>
</evidence>
<dbReference type="PROSITE" id="PS51257">
    <property type="entry name" value="PROKAR_LIPOPROTEIN"/>
    <property type="match status" value="1"/>
</dbReference>
<evidence type="ECO:0000256" key="1">
    <source>
        <dbReference type="SAM" id="MobiDB-lite"/>
    </source>
</evidence>
<evidence type="ECO:0000313" key="4">
    <source>
        <dbReference type="Proteomes" id="UP000244240"/>
    </source>
</evidence>
<gene>
    <name evidence="3" type="ORF">C8P63_10897</name>
</gene>
<organism evidence="3 4">
    <name type="scientific">Melghirimyces profundicolus</name>
    <dbReference type="NCBI Taxonomy" id="1242148"/>
    <lineage>
        <taxon>Bacteria</taxon>
        <taxon>Bacillati</taxon>
        <taxon>Bacillota</taxon>
        <taxon>Bacilli</taxon>
        <taxon>Bacillales</taxon>
        <taxon>Thermoactinomycetaceae</taxon>
        <taxon>Melghirimyces</taxon>
    </lineage>
</organism>
<feature type="region of interest" description="Disordered" evidence="1">
    <location>
        <begin position="22"/>
        <end position="43"/>
    </location>
</feature>
<dbReference type="OrthoDB" id="2989430at2"/>
<evidence type="ECO:0000256" key="2">
    <source>
        <dbReference type="SAM" id="SignalP"/>
    </source>
</evidence>
<feature type="signal peptide" evidence="2">
    <location>
        <begin position="1"/>
        <end position="23"/>
    </location>
</feature>
<dbReference type="Pfam" id="PF20316">
    <property type="entry name" value="DUF6612"/>
    <property type="match status" value="1"/>
</dbReference>
<keyword evidence="4" id="KW-1185">Reference proteome</keyword>
<reference evidence="3 4" key="1">
    <citation type="submission" date="2018-04" db="EMBL/GenBank/DDBJ databases">
        <title>Genomic Encyclopedia of Archaeal and Bacterial Type Strains, Phase II (KMG-II): from individual species to whole genera.</title>
        <authorList>
            <person name="Goeker M."/>
        </authorList>
    </citation>
    <scope>NUCLEOTIDE SEQUENCE [LARGE SCALE GENOMIC DNA]</scope>
    <source>
        <strain evidence="3 4">DSM 45787</strain>
    </source>
</reference>
<dbReference type="Proteomes" id="UP000244240">
    <property type="component" value="Unassembled WGS sequence"/>
</dbReference>
<dbReference type="AlphaFoldDB" id="A0A2T6BXU0"/>
<feature type="compositionally biased region" description="Basic and acidic residues" evidence="1">
    <location>
        <begin position="26"/>
        <end position="40"/>
    </location>
</feature>
<keyword evidence="2" id="KW-0732">Signal</keyword>
<name>A0A2T6BXU0_9BACL</name>
<accession>A0A2T6BXU0</accession>
<comment type="caution">
    <text evidence="3">The sequence shown here is derived from an EMBL/GenBank/DDBJ whole genome shotgun (WGS) entry which is preliminary data.</text>
</comment>
<dbReference type="EMBL" id="QBKR01000008">
    <property type="protein sequence ID" value="PTX60787.1"/>
    <property type="molecule type" value="Genomic_DNA"/>
</dbReference>
<sequence>MYLYRWTALALSLLLVLSGCSPASGEPERERKKAKEERIRQMTPEDLLGESLNSMGKMKGYRWNSTHRQQLAFRNQPEKNTRVDMKQTVEMTRKPVRIHIDGTWSLHRKYLRETRPRRTYVTEKKEYRFDRNRWRERKRDGAGMTMNRETDPLWVLKKIRFAAEKTEVERKKNGLVITVRLEGKPAEPLLDPLSERWTPIPADAEARPVRPAAKVRLWVDKETFRLTKAEKAVEYTLDLENEQIKVRQEWIHRLKGEVDKVQVPEKVQQSAILSERDPSR</sequence>
<protein>
    <recommendedName>
        <fullName evidence="5">Outer membrane lipoprotein-sorting protein</fullName>
    </recommendedName>
</protein>
<dbReference type="InterPro" id="IPR046720">
    <property type="entry name" value="DUF6612"/>
</dbReference>
<dbReference type="RefSeq" id="WP_108022758.1">
    <property type="nucleotide sequence ID" value="NZ_QBKR01000008.1"/>
</dbReference>
<evidence type="ECO:0008006" key="5">
    <source>
        <dbReference type="Google" id="ProtNLM"/>
    </source>
</evidence>
<proteinExistence type="predicted"/>